<organism evidence="2 3">
    <name type="scientific">Corchorus capsularis</name>
    <name type="common">Jute</name>
    <dbReference type="NCBI Taxonomy" id="210143"/>
    <lineage>
        <taxon>Eukaryota</taxon>
        <taxon>Viridiplantae</taxon>
        <taxon>Streptophyta</taxon>
        <taxon>Embryophyta</taxon>
        <taxon>Tracheophyta</taxon>
        <taxon>Spermatophyta</taxon>
        <taxon>Magnoliopsida</taxon>
        <taxon>eudicotyledons</taxon>
        <taxon>Gunneridae</taxon>
        <taxon>Pentapetalae</taxon>
        <taxon>rosids</taxon>
        <taxon>malvids</taxon>
        <taxon>Malvales</taxon>
        <taxon>Malvaceae</taxon>
        <taxon>Grewioideae</taxon>
        <taxon>Apeibeae</taxon>
        <taxon>Corchorus</taxon>
    </lineage>
</organism>
<dbReference type="AlphaFoldDB" id="A0A1R3K280"/>
<proteinExistence type="predicted"/>
<dbReference type="EMBL" id="AWWV01006513">
    <property type="protein sequence ID" value="OMP01098.1"/>
    <property type="molecule type" value="Genomic_DNA"/>
</dbReference>
<feature type="region of interest" description="Disordered" evidence="1">
    <location>
        <begin position="28"/>
        <end position="48"/>
    </location>
</feature>
<gene>
    <name evidence="2" type="ORF">CCACVL1_03162</name>
</gene>
<protein>
    <submittedName>
        <fullName evidence="2">Uncharacterized protein</fullName>
    </submittedName>
</protein>
<name>A0A1R3K280_COCAP</name>
<feature type="compositionally biased region" description="Basic and acidic residues" evidence="1">
    <location>
        <begin position="32"/>
        <end position="48"/>
    </location>
</feature>
<sequence length="48" mass="5543">MGPFCSLHPIVKNPKPQTLVFHKNQNPFINQNKEKKETQNLKGNVAER</sequence>
<comment type="caution">
    <text evidence="2">The sequence shown here is derived from an EMBL/GenBank/DDBJ whole genome shotgun (WGS) entry which is preliminary data.</text>
</comment>
<evidence type="ECO:0000313" key="3">
    <source>
        <dbReference type="Proteomes" id="UP000188268"/>
    </source>
</evidence>
<dbReference type="Gramene" id="OMP01098">
    <property type="protein sequence ID" value="OMP01098"/>
    <property type="gene ID" value="CCACVL1_03162"/>
</dbReference>
<reference evidence="2 3" key="1">
    <citation type="submission" date="2013-09" db="EMBL/GenBank/DDBJ databases">
        <title>Corchorus capsularis genome sequencing.</title>
        <authorList>
            <person name="Alam M."/>
            <person name="Haque M.S."/>
            <person name="Islam M.S."/>
            <person name="Emdad E.M."/>
            <person name="Islam M.M."/>
            <person name="Ahmed B."/>
            <person name="Halim A."/>
            <person name="Hossen Q.M.M."/>
            <person name="Hossain M.Z."/>
            <person name="Ahmed R."/>
            <person name="Khan M.M."/>
            <person name="Islam R."/>
            <person name="Rashid M.M."/>
            <person name="Khan S.A."/>
            <person name="Rahman M.S."/>
            <person name="Alam M."/>
        </authorList>
    </citation>
    <scope>NUCLEOTIDE SEQUENCE [LARGE SCALE GENOMIC DNA]</scope>
    <source>
        <strain evidence="3">cv. CVL-1</strain>
        <tissue evidence="2">Whole seedling</tissue>
    </source>
</reference>
<keyword evidence="3" id="KW-1185">Reference proteome</keyword>
<accession>A0A1R3K280</accession>
<evidence type="ECO:0000313" key="2">
    <source>
        <dbReference type="EMBL" id="OMP01098.1"/>
    </source>
</evidence>
<evidence type="ECO:0000256" key="1">
    <source>
        <dbReference type="SAM" id="MobiDB-lite"/>
    </source>
</evidence>
<dbReference type="Proteomes" id="UP000188268">
    <property type="component" value="Unassembled WGS sequence"/>
</dbReference>